<accession>A0ABU5II83</accession>
<dbReference type="Gene3D" id="3.30.70.100">
    <property type="match status" value="2"/>
</dbReference>
<evidence type="ECO:0000259" key="2">
    <source>
        <dbReference type="Pfam" id="PF07978"/>
    </source>
</evidence>
<evidence type="ECO:0000256" key="1">
    <source>
        <dbReference type="ARBA" id="ARBA00005291"/>
    </source>
</evidence>
<comment type="similarity">
    <text evidence="1">Belongs to the NipSnap family.</text>
</comment>
<reference evidence="3 4" key="1">
    <citation type="submission" date="2023-11" db="EMBL/GenBank/DDBJ databases">
        <title>Draft genome of Azohydromonas lata strain H1 (DSM1123), a polyhydroxyalkanoate producer.</title>
        <authorList>
            <person name="Traversa D."/>
            <person name="D'Addabbo P."/>
            <person name="Pazzani C."/>
            <person name="Manzari C."/>
            <person name="Chiara M."/>
            <person name="Scrascia M."/>
        </authorList>
    </citation>
    <scope>NUCLEOTIDE SEQUENCE [LARGE SCALE GENOMIC DNA]</scope>
    <source>
        <strain evidence="3 4">H1</strain>
    </source>
</reference>
<dbReference type="RefSeq" id="WP_322466430.1">
    <property type="nucleotide sequence ID" value="NZ_JAXOJX010000028.1"/>
</dbReference>
<protein>
    <submittedName>
        <fullName evidence="3">NIPSNAP family protein</fullName>
    </submittedName>
</protein>
<dbReference type="PANTHER" id="PTHR21017:SF17">
    <property type="entry name" value="PROTEIN NIPSNAP"/>
    <property type="match status" value="1"/>
</dbReference>
<evidence type="ECO:0000313" key="4">
    <source>
        <dbReference type="Proteomes" id="UP001293718"/>
    </source>
</evidence>
<keyword evidence="4" id="KW-1185">Reference proteome</keyword>
<gene>
    <name evidence="3" type="ORF">SM757_17255</name>
</gene>
<proteinExistence type="inferred from homology"/>
<dbReference type="InterPro" id="IPR011008">
    <property type="entry name" value="Dimeric_a/b-barrel"/>
</dbReference>
<dbReference type="PANTHER" id="PTHR21017">
    <property type="entry name" value="NIPSNAP-RELATED"/>
    <property type="match status" value="1"/>
</dbReference>
<dbReference type="InterPro" id="IPR012577">
    <property type="entry name" value="NIPSNAP"/>
</dbReference>
<name>A0ABU5II83_9BURK</name>
<comment type="caution">
    <text evidence="3">The sequence shown here is derived from an EMBL/GenBank/DDBJ whole genome shotgun (WGS) entry which is preliminary data.</text>
</comment>
<feature type="domain" description="NIPSNAP" evidence="2">
    <location>
        <begin position="3"/>
        <end position="69"/>
    </location>
</feature>
<dbReference type="InterPro" id="IPR051557">
    <property type="entry name" value="NipSnap_domain"/>
</dbReference>
<dbReference type="Pfam" id="PF07978">
    <property type="entry name" value="NIPSNAP"/>
    <property type="match status" value="2"/>
</dbReference>
<dbReference type="Proteomes" id="UP001293718">
    <property type="component" value="Unassembled WGS sequence"/>
</dbReference>
<dbReference type="SUPFAM" id="SSF54909">
    <property type="entry name" value="Dimeric alpha+beta barrel"/>
    <property type="match status" value="2"/>
</dbReference>
<organism evidence="3 4">
    <name type="scientific">Azohydromonas lata</name>
    <dbReference type="NCBI Taxonomy" id="45677"/>
    <lineage>
        <taxon>Bacteria</taxon>
        <taxon>Pseudomonadati</taxon>
        <taxon>Pseudomonadota</taxon>
        <taxon>Betaproteobacteria</taxon>
        <taxon>Burkholderiales</taxon>
        <taxon>Sphaerotilaceae</taxon>
        <taxon>Azohydromonas</taxon>
    </lineage>
</organism>
<dbReference type="EMBL" id="JAXOJX010000028">
    <property type="protein sequence ID" value="MDZ5458325.1"/>
    <property type="molecule type" value="Genomic_DNA"/>
</dbReference>
<evidence type="ECO:0000313" key="3">
    <source>
        <dbReference type="EMBL" id="MDZ5458325.1"/>
    </source>
</evidence>
<sequence length="204" mass="22509">MFYELATLTTRLFTTAQATEGIQAWVQAPQARGRLLGCWYSDIGALNQVLVLRAFADEAEMLAERRRALLSSNPFNCGELLTGLEMHGYAGFPWMEPPAPGSYGPIYEVRTYQYKTGGLQPTLDAWQAALPARNEISPCLLAMYALDGTPRFTHFWPAASLNERSAARAAAVQQGVWPPKGGPQWLTSQMQSQIFLPTAISPLK</sequence>
<feature type="domain" description="NIPSNAP" evidence="2">
    <location>
        <begin position="107"/>
        <end position="202"/>
    </location>
</feature>